<comment type="caution">
    <text evidence="10">The sequence shown here is derived from an EMBL/GenBank/DDBJ whole genome shotgun (WGS) entry which is preliminary data.</text>
</comment>
<dbReference type="EMBL" id="AGFM01000018">
    <property type="protein sequence ID" value="EHJ61499.1"/>
    <property type="molecule type" value="Genomic_DNA"/>
</dbReference>
<dbReference type="InterPro" id="IPR002327">
    <property type="entry name" value="Cyt_c_1A/1B"/>
</dbReference>
<keyword evidence="5 6" id="KW-0408">Iron</keyword>
<dbReference type="Proteomes" id="UP000004030">
    <property type="component" value="Unassembled WGS sequence"/>
</dbReference>
<dbReference type="STRING" id="1088721.JI59_12410"/>
<organism evidence="10 11">
    <name type="scientific">Novosphingobium pentaromativorans US6-1</name>
    <dbReference type="NCBI Taxonomy" id="1088721"/>
    <lineage>
        <taxon>Bacteria</taxon>
        <taxon>Pseudomonadati</taxon>
        <taxon>Pseudomonadota</taxon>
        <taxon>Alphaproteobacteria</taxon>
        <taxon>Sphingomonadales</taxon>
        <taxon>Sphingomonadaceae</taxon>
        <taxon>Novosphingobium</taxon>
    </lineage>
</organism>
<evidence type="ECO:0000256" key="4">
    <source>
        <dbReference type="ARBA" id="ARBA00022982"/>
    </source>
</evidence>
<feature type="region of interest" description="Disordered" evidence="7">
    <location>
        <begin position="20"/>
        <end position="91"/>
    </location>
</feature>
<evidence type="ECO:0000313" key="10">
    <source>
        <dbReference type="EMBL" id="EHJ61499.1"/>
    </source>
</evidence>
<protein>
    <submittedName>
        <fullName evidence="10">Cytochrome c</fullName>
    </submittedName>
</protein>
<evidence type="ECO:0000259" key="9">
    <source>
        <dbReference type="PROSITE" id="PS51007"/>
    </source>
</evidence>
<dbReference type="SUPFAM" id="SSF46626">
    <property type="entry name" value="Cytochrome c"/>
    <property type="match status" value="1"/>
</dbReference>
<keyword evidence="2 6" id="KW-0349">Heme</keyword>
<feature type="chain" id="PRO_5003488160" evidence="8">
    <location>
        <begin position="27"/>
        <end position="199"/>
    </location>
</feature>
<dbReference type="GO" id="GO:0046872">
    <property type="term" value="F:metal ion binding"/>
    <property type="evidence" value="ECO:0007669"/>
    <property type="project" value="UniProtKB-KW"/>
</dbReference>
<evidence type="ECO:0000256" key="2">
    <source>
        <dbReference type="ARBA" id="ARBA00022617"/>
    </source>
</evidence>
<evidence type="ECO:0000313" key="11">
    <source>
        <dbReference type="Proteomes" id="UP000004030"/>
    </source>
</evidence>
<sequence>MRSCFPLALAPLALLAACGGSGPDTAADTATQDAGTEPAEQASSEASATASAMPDSTMQDASSPAGEDPGQPPAVEKMAAATPATTPATTPTAKMVPAAASAPVAPPPSFTQCKVCHAVEPGKNGVGPTLFGIVGSKAGEVEGYSFSPALAKSGITWNRSTLDTWLASPMKMVPGTKMVISQPNAAKRKEIIDYLETLK</sequence>
<dbReference type="RefSeq" id="WP_007012468.1">
    <property type="nucleotide sequence ID" value="NZ_AGFM01000018.1"/>
</dbReference>
<dbReference type="PROSITE" id="PS51257">
    <property type="entry name" value="PROKAR_LIPOPROTEIN"/>
    <property type="match status" value="1"/>
</dbReference>
<proteinExistence type="predicted"/>
<accession>G6EB33</accession>
<feature type="compositionally biased region" description="Low complexity" evidence="7">
    <location>
        <begin position="24"/>
        <end position="52"/>
    </location>
</feature>
<gene>
    <name evidence="10" type="ORF">NSU_1553</name>
</gene>
<keyword evidence="11" id="KW-1185">Reference proteome</keyword>
<feature type="domain" description="Cytochrome c" evidence="9">
    <location>
        <begin position="101"/>
        <end position="199"/>
    </location>
</feature>
<evidence type="ECO:0000256" key="7">
    <source>
        <dbReference type="SAM" id="MobiDB-lite"/>
    </source>
</evidence>
<evidence type="ECO:0000256" key="8">
    <source>
        <dbReference type="SAM" id="SignalP"/>
    </source>
</evidence>
<keyword evidence="4" id="KW-0249">Electron transport</keyword>
<name>G6EB33_9SPHN</name>
<evidence type="ECO:0000256" key="5">
    <source>
        <dbReference type="ARBA" id="ARBA00023004"/>
    </source>
</evidence>
<keyword evidence="1" id="KW-0813">Transport</keyword>
<dbReference type="AlphaFoldDB" id="G6EB33"/>
<dbReference type="GO" id="GO:0020037">
    <property type="term" value="F:heme binding"/>
    <property type="evidence" value="ECO:0007669"/>
    <property type="project" value="InterPro"/>
</dbReference>
<dbReference type="InterPro" id="IPR009056">
    <property type="entry name" value="Cyt_c-like_dom"/>
</dbReference>
<dbReference type="PATRIC" id="fig|1088721.3.peg.1534"/>
<feature type="signal peptide" evidence="8">
    <location>
        <begin position="1"/>
        <end position="26"/>
    </location>
</feature>
<dbReference type="Gene3D" id="1.10.760.10">
    <property type="entry name" value="Cytochrome c-like domain"/>
    <property type="match status" value="1"/>
</dbReference>
<dbReference type="eggNOG" id="COG3474">
    <property type="taxonomic scope" value="Bacteria"/>
</dbReference>
<reference evidence="10 11" key="1">
    <citation type="journal article" date="2012" name="J. Bacteriol.">
        <title>Genome sequence of benzo(a)pyrene-degrading bacterium Novosphingobium pentaromativorans US6-1.</title>
        <authorList>
            <person name="Luo Y.R."/>
            <person name="Kang S.G."/>
            <person name="Kim S.J."/>
            <person name="Kim M.R."/>
            <person name="Li N."/>
            <person name="Lee J.H."/>
            <person name="Kwon K.K."/>
        </authorList>
    </citation>
    <scope>NUCLEOTIDE SEQUENCE [LARGE SCALE GENOMIC DNA]</scope>
    <source>
        <strain evidence="10 11">US6-1</strain>
    </source>
</reference>
<dbReference type="PANTHER" id="PTHR11961">
    <property type="entry name" value="CYTOCHROME C"/>
    <property type="match status" value="1"/>
</dbReference>
<keyword evidence="3 6" id="KW-0479">Metal-binding</keyword>
<dbReference type="PROSITE" id="PS51007">
    <property type="entry name" value="CYTC"/>
    <property type="match status" value="1"/>
</dbReference>
<dbReference type="InterPro" id="IPR036909">
    <property type="entry name" value="Cyt_c-like_dom_sf"/>
</dbReference>
<evidence type="ECO:0000256" key="3">
    <source>
        <dbReference type="ARBA" id="ARBA00022723"/>
    </source>
</evidence>
<keyword evidence="8" id="KW-0732">Signal</keyword>
<evidence type="ECO:0000256" key="1">
    <source>
        <dbReference type="ARBA" id="ARBA00022448"/>
    </source>
</evidence>
<dbReference type="GO" id="GO:0009055">
    <property type="term" value="F:electron transfer activity"/>
    <property type="evidence" value="ECO:0007669"/>
    <property type="project" value="InterPro"/>
</dbReference>
<evidence type="ECO:0000256" key="6">
    <source>
        <dbReference type="PROSITE-ProRule" id="PRU00433"/>
    </source>
</evidence>
<feature type="compositionally biased region" description="Low complexity" evidence="7">
    <location>
        <begin position="79"/>
        <end position="91"/>
    </location>
</feature>
<dbReference type="PRINTS" id="PR00604">
    <property type="entry name" value="CYTCHRMECIAB"/>
</dbReference>